<dbReference type="InterPro" id="IPR036770">
    <property type="entry name" value="Ankyrin_rpt-contain_sf"/>
</dbReference>
<dbReference type="EMBL" id="CP126208">
    <property type="protein sequence ID" value="WIA09518.1"/>
    <property type="molecule type" value="Genomic_DNA"/>
</dbReference>
<organism evidence="4 5">
    <name type="scientific">Tetradesmus obliquus</name>
    <name type="common">Green alga</name>
    <name type="synonym">Acutodesmus obliquus</name>
    <dbReference type="NCBI Taxonomy" id="3088"/>
    <lineage>
        <taxon>Eukaryota</taxon>
        <taxon>Viridiplantae</taxon>
        <taxon>Chlorophyta</taxon>
        <taxon>core chlorophytes</taxon>
        <taxon>Chlorophyceae</taxon>
        <taxon>CS clade</taxon>
        <taxon>Sphaeropleales</taxon>
        <taxon>Scenedesmaceae</taxon>
        <taxon>Tetradesmus</taxon>
    </lineage>
</organism>
<dbReference type="PROSITE" id="PS50297">
    <property type="entry name" value="ANK_REP_REGION"/>
    <property type="match status" value="3"/>
</dbReference>
<reference evidence="4 5" key="1">
    <citation type="submission" date="2023-05" db="EMBL/GenBank/DDBJ databases">
        <title>A 100% complete, gapless, phased diploid assembly of the Scenedesmus obliquus UTEX 3031 genome.</title>
        <authorList>
            <person name="Biondi T.C."/>
            <person name="Hanschen E.R."/>
            <person name="Kwon T."/>
            <person name="Eng W."/>
            <person name="Kruse C.P.S."/>
            <person name="Koehler S.I."/>
            <person name="Kunde Y."/>
            <person name="Gleasner C.D."/>
            <person name="You Mak K.T."/>
            <person name="Polle J."/>
            <person name="Hovde B.T."/>
            <person name="Starkenburg S.R."/>
        </authorList>
    </citation>
    <scope>NUCLEOTIDE SEQUENCE [LARGE SCALE GENOMIC DNA]</scope>
    <source>
        <strain evidence="4 5">DOE0152z</strain>
    </source>
</reference>
<dbReference type="PROSITE" id="PS50088">
    <property type="entry name" value="ANK_REPEAT"/>
    <property type="match status" value="3"/>
</dbReference>
<dbReference type="PANTHER" id="PTHR24198:SF165">
    <property type="entry name" value="ANKYRIN REPEAT-CONTAINING PROTEIN-RELATED"/>
    <property type="match status" value="1"/>
</dbReference>
<dbReference type="SUPFAM" id="SSF48403">
    <property type="entry name" value="Ankyrin repeat"/>
    <property type="match status" value="1"/>
</dbReference>
<feature type="repeat" description="ANK" evidence="3">
    <location>
        <begin position="77"/>
        <end position="102"/>
    </location>
</feature>
<dbReference type="Pfam" id="PF12796">
    <property type="entry name" value="Ank_2"/>
    <property type="match status" value="2"/>
</dbReference>
<feature type="repeat" description="ANK" evidence="3">
    <location>
        <begin position="44"/>
        <end position="76"/>
    </location>
</feature>
<dbReference type="PANTHER" id="PTHR24198">
    <property type="entry name" value="ANKYRIN REPEAT AND PROTEIN KINASE DOMAIN-CONTAINING PROTEIN"/>
    <property type="match status" value="1"/>
</dbReference>
<gene>
    <name evidence="4" type="ORF">OEZ85_008914</name>
</gene>
<evidence type="ECO:0000256" key="3">
    <source>
        <dbReference type="PROSITE-ProRule" id="PRU00023"/>
    </source>
</evidence>
<keyword evidence="5" id="KW-1185">Reference proteome</keyword>
<dbReference type="Gene3D" id="1.25.40.20">
    <property type="entry name" value="Ankyrin repeat-containing domain"/>
    <property type="match status" value="3"/>
</dbReference>
<proteinExistence type="predicted"/>
<dbReference type="InterPro" id="IPR002110">
    <property type="entry name" value="Ankyrin_rpt"/>
</dbReference>
<feature type="repeat" description="ANK" evidence="3">
    <location>
        <begin position="204"/>
        <end position="231"/>
    </location>
</feature>
<dbReference type="SMART" id="SM00248">
    <property type="entry name" value="ANK"/>
    <property type="match status" value="5"/>
</dbReference>
<evidence type="ECO:0000313" key="5">
    <source>
        <dbReference type="Proteomes" id="UP001244341"/>
    </source>
</evidence>
<keyword evidence="1" id="KW-0677">Repeat</keyword>
<evidence type="ECO:0000313" key="4">
    <source>
        <dbReference type="EMBL" id="WIA09518.1"/>
    </source>
</evidence>
<evidence type="ECO:0000256" key="1">
    <source>
        <dbReference type="ARBA" id="ARBA00022737"/>
    </source>
</evidence>
<evidence type="ECO:0000256" key="2">
    <source>
        <dbReference type="ARBA" id="ARBA00023043"/>
    </source>
</evidence>
<protein>
    <submittedName>
        <fullName evidence="4">Uncharacterized protein</fullName>
    </submittedName>
</protein>
<accession>A0ABY8TMA2</accession>
<keyword evidence="2 3" id="KW-0040">ANK repeat</keyword>
<dbReference type="Proteomes" id="UP001244341">
    <property type="component" value="Chromosome 1b"/>
</dbReference>
<name>A0ABY8TMA2_TETOB</name>
<sequence>MPEEQLPQDKPDGLEQHAVQPAPAAGFLQAAIAAQAAAGPRDEEGNTKLHLAARSGAVRGVAALLADGADVNVRNSRQQTPLHLAAEAGKIETVEQLTQCGACMWHALDQDSQTPLVAAVHAGCLEVVALLGAERSHMHYKVQWAAQHGHLQVLKELLDVGAPVDLTCEAGWTPLHRACFSGHAAVAQELVVARKANMLAATKDGRTPILLAAQGGNADIVRLLLENASRLPQDFKTKEGWSSNLLQHKTRNPADPKDPGLNLLLLGAKHGHAAVVKVAIQHR</sequence>